<feature type="transmembrane region" description="Helical" evidence="6">
    <location>
        <begin position="91"/>
        <end position="111"/>
    </location>
</feature>
<proteinExistence type="predicted"/>
<feature type="transmembrane region" description="Helical" evidence="6">
    <location>
        <begin position="21"/>
        <end position="43"/>
    </location>
</feature>
<evidence type="ECO:0000256" key="5">
    <source>
        <dbReference type="ARBA" id="ARBA00023136"/>
    </source>
</evidence>
<organism evidence="8 9">
    <name type="scientific">Streptosporangium carneum</name>
    <dbReference type="NCBI Taxonomy" id="47481"/>
    <lineage>
        <taxon>Bacteria</taxon>
        <taxon>Bacillati</taxon>
        <taxon>Actinomycetota</taxon>
        <taxon>Actinomycetes</taxon>
        <taxon>Streptosporangiales</taxon>
        <taxon>Streptosporangiaceae</taxon>
        <taxon>Streptosporangium</taxon>
    </lineage>
</organism>
<reference evidence="8" key="1">
    <citation type="journal article" date="2014" name="Int. J. Syst. Evol. Microbiol.">
        <title>Complete genome sequence of Corynebacterium casei LMG S-19264T (=DSM 44701T), isolated from a smear-ripened cheese.</title>
        <authorList>
            <consortium name="US DOE Joint Genome Institute (JGI-PGF)"/>
            <person name="Walter F."/>
            <person name="Albersmeier A."/>
            <person name="Kalinowski J."/>
            <person name="Ruckert C."/>
        </authorList>
    </citation>
    <scope>NUCLEOTIDE SEQUENCE</scope>
    <source>
        <strain evidence="8">VKM Ac-2007</strain>
    </source>
</reference>
<evidence type="ECO:0000259" key="7">
    <source>
        <dbReference type="Pfam" id="PF06271"/>
    </source>
</evidence>
<gene>
    <name evidence="8" type="ORF">GCM10017600_00250</name>
</gene>
<evidence type="ECO:0000313" key="9">
    <source>
        <dbReference type="Proteomes" id="UP001143474"/>
    </source>
</evidence>
<dbReference type="PANTHER" id="PTHR36115">
    <property type="entry name" value="PROLINE-RICH ANTIGEN HOMOLOG-RELATED"/>
    <property type="match status" value="1"/>
</dbReference>
<keyword evidence="2" id="KW-1003">Cell membrane</keyword>
<comment type="subcellular location">
    <subcellularLocation>
        <location evidence="1">Cell membrane</location>
        <topology evidence="1">Multi-pass membrane protein</topology>
    </subcellularLocation>
</comment>
<comment type="caution">
    <text evidence="8">The sequence shown here is derived from an EMBL/GenBank/DDBJ whole genome shotgun (WGS) entry which is preliminary data.</text>
</comment>
<dbReference type="Pfam" id="PF06271">
    <property type="entry name" value="RDD"/>
    <property type="match status" value="1"/>
</dbReference>
<dbReference type="GO" id="GO:0005886">
    <property type="term" value="C:plasma membrane"/>
    <property type="evidence" value="ECO:0007669"/>
    <property type="project" value="UniProtKB-SubCell"/>
</dbReference>
<name>A0A9W6HWD3_9ACTN</name>
<keyword evidence="9" id="KW-1185">Reference proteome</keyword>
<accession>A0A9W6HWD3</accession>
<evidence type="ECO:0000256" key="4">
    <source>
        <dbReference type="ARBA" id="ARBA00022989"/>
    </source>
</evidence>
<protein>
    <recommendedName>
        <fullName evidence="7">RDD domain-containing protein</fullName>
    </recommendedName>
</protein>
<feature type="transmembrane region" description="Helical" evidence="6">
    <location>
        <begin position="55"/>
        <end position="79"/>
    </location>
</feature>
<evidence type="ECO:0000256" key="1">
    <source>
        <dbReference type="ARBA" id="ARBA00004651"/>
    </source>
</evidence>
<dbReference type="AlphaFoldDB" id="A0A9W6HWD3"/>
<keyword evidence="4 6" id="KW-1133">Transmembrane helix</keyword>
<evidence type="ECO:0000313" key="8">
    <source>
        <dbReference type="EMBL" id="GLK06620.1"/>
    </source>
</evidence>
<dbReference type="InterPro" id="IPR051791">
    <property type="entry name" value="Pra-immunoreactive"/>
</dbReference>
<evidence type="ECO:0000256" key="3">
    <source>
        <dbReference type="ARBA" id="ARBA00022692"/>
    </source>
</evidence>
<evidence type="ECO:0000256" key="2">
    <source>
        <dbReference type="ARBA" id="ARBA00022475"/>
    </source>
</evidence>
<reference evidence="8" key="2">
    <citation type="submission" date="2023-01" db="EMBL/GenBank/DDBJ databases">
        <authorList>
            <person name="Sun Q."/>
            <person name="Evtushenko L."/>
        </authorList>
    </citation>
    <scope>NUCLEOTIDE SEQUENCE</scope>
    <source>
        <strain evidence="8">VKM Ac-2007</strain>
    </source>
</reference>
<dbReference type="Proteomes" id="UP001143474">
    <property type="component" value="Unassembled WGS sequence"/>
</dbReference>
<dbReference type="InterPro" id="IPR010432">
    <property type="entry name" value="RDD"/>
</dbReference>
<evidence type="ECO:0000256" key="6">
    <source>
        <dbReference type="SAM" id="Phobius"/>
    </source>
</evidence>
<feature type="transmembrane region" description="Helical" evidence="6">
    <location>
        <begin position="131"/>
        <end position="152"/>
    </location>
</feature>
<keyword evidence="5 6" id="KW-0472">Membrane</keyword>
<keyword evidence="3 6" id="KW-0812">Transmembrane</keyword>
<dbReference type="PANTHER" id="PTHR36115:SF4">
    <property type="entry name" value="MEMBRANE PROTEIN"/>
    <property type="match status" value="1"/>
</dbReference>
<feature type="domain" description="RDD" evidence="7">
    <location>
        <begin position="11"/>
        <end position="165"/>
    </location>
</feature>
<sequence>MTPPGAPAPLAEWWQRLVARLIDGIILSIPTVIITIVLGAILITQSSYDLTSGAGSAGGGAFLAALLVGIVAGLIYIAYEFLMLKQNGQTVGKMVMGIKVVTVGGTLQGGLSSDVALKRAGVLWGPLVLRGIPVLGWIANIFSLVNSLWLLWDKPLQQCLHDKVATTVVVKTK</sequence>
<dbReference type="EMBL" id="BSEV01000001">
    <property type="protein sequence ID" value="GLK06620.1"/>
    <property type="molecule type" value="Genomic_DNA"/>
</dbReference>